<feature type="transmembrane region" description="Helical" evidence="1">
    <location>
        <begin position="81"/>
        <end position="100"/>
    </location>
</feature>
<proteinExistence type="predicted"/>
<keyword evidence="1" id="KW-0812">Transmembrane</keyword>
<dbReference type="AlphaFoldDB" id="A0A2I0R149"/>
<comment type="caution">
    <text evidence="2">The sequence shown here is derived from an EMBL/GenBank/DDBJ whole genome shotgun (WGS) entry which is preliminary data.</text>
</comment>
<feature type="transmembrane region" description="Helical" evidence="1">
    <location>
        <begin position="42"/>
        <end position="69"/>
    </location>
</feature>
<keyword evidence="3" id="KW-1185">Reference proteome</keyword>
<evidence type="ECO:0000313" key="3">
    <source>
        <dbReference type="Proteomes" id="UP000236654"/>
    </source>
</evidence>
<dbReference type="OrthoDB" id="1430282at2"/>
<protein>
    <recommendedName>
        <fullName evidence="4">EpsG family protein</fullName>
    </recommendedName>
</protein>
<dbReference type="Pfam" id="PF14897">
    <property type="entry name" value="EpsG"/>
    <property type="match status" value="1"/>
</dbReference>
<evidence type="ECO:0008006" key="4">
    <source>
        <dbReference type="Google" id="ProtNLM"/>
    </source>
</evidence>
<name>A0A2I0R149_9FLAO</name>
<dbReference type="Proteomes" id="UP000236654">
    <property type="component" value="Unassembled WGS sequence"/>
</dbReference>
<accession>A0A2I0R149</accession>
<reference evidence="2 3" key="1">
    <citation type="submission" date="2017-12" db="EMBL/GenBank/DDBJ databases">
        <title>The draft genome sequence of Brumimicrobium saltpan LHR20.</title>
        <authorList>
            <person name="Do Z.-J."/>
            <person name="Luo H.-R."/>
        </authorList>
    </citation>
    <scope>NUCLEOTIDE SEQUENCE [LARGE SCALE GENOMIC DNA]</scope>
    <source>
        <strain evidence="2 3">LHR20</strain>
    </source>
</reference>
<evidence type="ECO:0000313" key="2">
    <source>
        <dbReference type="EMBL" id="PKR80297.1"/>
    </source>
</evidence>
<keyword evidence="1" id="KW-0472">Membrane</keyword>
<organism evidence="2 3">
    <name type="scientific">Brumimicrobium salinarum</name>
    <dbReference type="NCBI Taxonomy" id="2058658"/>
    <lineage>
        <taxon>Bacteria</taxon>
        <taxon>Pseudomonadati</taxon>
        <taxon>Bacteroidota</taxon>
        <taxon>Flavobacteriia</taxon>
        <taxon>Flavobacteriales</taxon>
        <taxon>Crocinitomicaceae</taxon>
        <taxon>Brumimicrobium</taxon>
    </lineage>
</organism>
<feature type="transmembrane region" description="Helical" evidence="1">
    <location>
        <begin position="225"/>
        <end position="245"/>
    </location>
</feature>
<feature type="transmembrane region" description="Helical" evidence="1">
    <location>
        <begin position="199"/>
        <end position="216"/>
    </location>
</feature>
<sequence>MSFLVFFLFTNYEWVFWMNGIRQALALCVWLVAVRYIAEKRFWTYLALCIASSMFHYSAAILIILYPILRNSKDYFKSIKLQLLLLGVAFLIQSYFLFLLPKTEILLDVYKTLLGGGKAYGKTYGIEGLKNSYIESEGTNLVYYSKIIINIIIIFYSQKLKDFYDTNKFTIIYFLFFIGLITSYMFPIGYISVTRPFRYFYIFETIMYAYFAYYLIKNKTPQNQVLFLILIVLFIGVFLSSIAVASEDSHLIYQFFFDQD</sequence>
<gene>
    <name evidence="2" type="ORF">CW751_10625</name>
</gene>
<dbReference type="InterPro" id="IPR049458">
    <property type="entry name" value="EpsG-like"/>
</dbReference>
<evidence type="ECO:0000256" key="1">
    <source>
        <dbReference type="SAM" id="Phobius"/>
    </source>
</evidence>
<keyword evidence="1" id="KW-1133">Transmembrane helix</keyword>
<dbReference type="EMBL" id="PJNI01000011">
    <property type="protein sequence ID" value="PKR80297.1"/>
    <property type="molecule type" value="Genomic_DNA"/>
</dbReference>
<feature type="transmembrane region" description="Helical" evidence="1">
    <location>
        <begin position="169"/>
        <end position="193"/>
    </location>
</feature>